<sequence>MAYWFHRNPLKATSVLTFELRGVSTDDKTRRIFTELRQTRNKLLELLTDPNHEPVTVEKATTDYFSLLMGLIQSFGEEADNKLRKAIKYKWTNSLLGNTPMEQFDAVFEAASMAINIGLWYTKHAAKLAAKEEPEMEEAKEVHKCLKIAAGLFTFVKDDLISRLSENTEGAVDTDSRVLEAYVHQCTAEAQEVTLARAVEMRHASSLIASLAFETGQMYQKADDALNSLDDKVVLKWRKYCQLKCSFYTSYAHCYNGETLLAQDKCGEAIRGLQEGVKLYERAEKQCKEYTSAKGLGTFARPANHLFFRKAEPVLKRILEKCDRENGLIYHQKVPFDEPVLELKATYGLVAPEVFAFPTINPLWTKDVYDKMNAKMAPRPDDNKDKSKKPEDLPPVKEKETPMSEKDPGNFSGCVVS</sequence>
<comment type="similarity">
    <text evidence="1">Belongs to the BROX family.</text>
</comment>
<gene>
    <name evidence="4" type="ORF">KP79_PYT10697</name>
</gene>
<accession>A0A210QP31</accession>
<dbReference type="Pfam" id="PF03097">
    <property type="entry name" value="BRO1"/>
    <property type="match status" value="1"/>
</dbReference>
<dbReference type="SMART" id="SM01041">
    <property type="entry name" value="BRO1"/>
    <property type="match status" value="1"/>
</dbReference>
<reference evidence="4 5" key="1">
    <citation type="journal article" date="2017" name="Nat. Ecol. Evol.">
        <title>Scallop genome provides insights into evolution of bilaterian karyotype and development.</title>
        <authorList>
            <person name="Wang S."/>
            <person name="Zhang J."/>
            <person name="Jiao W."/>
            <person name="Li J."/>
            <person name="Xun X."/>
            <person name="Sun Y."/>
            <person name="Guo X."/>
            <person name="Huan P."/>
            <person name="Dong B."/>
            <person name="Zhang L."/>
            <person name="Hu X."/>
            <person name="Sun X."/>
            <person name="Wang J."/>
            <person name="Zhao C."/>
            <person name="Wang Y."/>
            <person name="Wang D."/>
            <person name="Huang X."/>
            <person name="Wang R."/>
            <person name="Lv J."/>
            <person name="Li Y."/>
            <person name="Zhang Z."/>
            <person name="Liu B."/>
            <person name="Lu W."/>
            <person name="Hui Y."/>
            <person name="Liang J."/>
            <person name="Zhou Z."/>
            <person name="Hou R."/>
            <person name="Li X."/>
            <person name="Liu Y."/>
            <person name="Li H."/>
            <person name="Ning X."/>
            <person name="Lin Y."/>
            <person name="Zhao L."/>
            <person name="Xing Q."/>
            <person name="Dou J."/>
            <person name="Li Y."/>
            <person name="Mao J."/>
            <person name="Guo H."/>
            <person name="Dou H."/>
            <person name="Li T."/>
            <person name="Mu C."/>
            <person name="Jiang W."/>
            <person name="Fu Q."/>
            <person name="Fu X."/>
            <person name="Miao Y."/>
            <person name="Liu J."/>
            <person name="Yu Q."/>
            <person name="Li R."/>
            <person name="Liao H."/>
            <person name="Li X."/>
            <person name="Kong Y."/>
            <person name="Jiang Z."/>
            <person name="Chourrout D."/>
            <person name="Li R."/>
            <person name="Bao Z."/>
        </authorList>
    </citation>
    <scope>NUCLEOTIDE SEQUENCE [LARGE SCALE GENOMIC DNA]</scope>
    <source>
        <strain evidence="4 5">PY_sf001</strain>
    </source>
</reference>
<name>A0A210QP31_MIZYE</name>
<feature type="domain" description="BRO1" evidence="3">
    <location>
        <begin position="1"/>
        <end position="403"/>
    </location>
</feature>
<keyword evidence="5" id="KW-1185">Reference proteome</keyword>
<dbReference type="OrthoDB" id="10266451at2759"/>
<evidence type="ECO:0000256" key="2">
    <source>
        <dbReference type="SAM" id="MobiDB-lite"/>
    </source>
</evidence>
<dbReference type="AlphaFoldDB" id="A0A210QP31"/>
<dbReference type="PANTHER" id="PTHR23032">
    <property type="entry name" value="BRO1 DOMAIN-CONTAINING PROTEIN BROX"/>
    <property type="match status" value="1"/>
</dbReference>
<feature type="compositionally biased region" description="Basic and acidic residues" evidence="2">
    <location>
        <begin position="374"/>
        <end position="408"/>
    </location>
</feature>
<protein>
    <submittedName>
        <fullName evidence="4">BRO1 domain-containing protein BROX</fullName>
    </submittedName>
</protein>
<dbReference type="Gene3D" id="1.25.40.280">
    <property type="entry name" value="alix/aip1 like domains"/>
    <property type="match status" value="1"/>
</dbReference>
<dbReference type="PANTHER" id="PTHR23032:SF13">
    <property type="entry name" value="BRO1 DOMAIN-CONTAINING PROTEIN BROX"/>
    <property type="match status" value="1"/>
</dbReference>
<dbReference type="EMBL" id="NEDP02002593">
    <property type="protein sequence ID" value="OWF50492.1"/>
    <property type="molecule type" value="Genomic_DNA"/>
</dbReference>
<dbReference type="InterPro" id="IPR038898">
    <property type="entry name" value="BROX"/>
</dbReference>
<dbReference type="STRING" id="6573.A0A210QP31"/>
<proteinExistence type="inferred from homology"/>
<dbReference type="InterPro" id="IPR004328">
    <property type="entry name" value="BRO1_dom"/>
</dbReference>
<organism evidence="4 5">
    <name type="scientific">Mizuhopecten yessoensis</name>
    <name type="common">Japanese scallop</name>
    <name type="synonym">Patinopecten yessoensis</name>
    <dbReference type="NCBI Taxonomy" id="6573"/>
    <lineage>
        <taxon>Eukaryota</taxon>
        <taxon>Metazoa</taxon>
        <taxon>Spiralia</taxon>
        <taxon>Lophotrochozoa</taxon>
        <taxon>Mollusca</taxon>
        <taxon>Bivalvia</taxon>
        <taxon>Autobranchia</taxon>
        <taxon>Pteriomorphia</taxon>
        <taxon>Pectinida</taxon>
        <taxon>Pectinoidea</taxon>
        <taxon>Pectinidae</taxon>
        <taxon>Mizuhopecten</taxon>
    </lineage>
</organism>
<comment type="caution">
    <text evidence="4">The sequence shown here is derived from an EMBL/GenBank/DDBJ whole genome shotgun (WGS) entry which is preliminary data.</text>
</comment>
<dbReference type="PROSITE" id="PS51180">
    <property type="entry name" value="BRO1"/>
    <property type="match status" value="1"/>
</dbReference>
<dbReference type="InterPro" id="IPR038499">
    <property type="entry name" value="BRO1_sf"/>
</dbReference>
<evidence type="ECO:0000313" key="4">
    <source>
        <dbReference type="EMBL" id="OWF50492.1"/>
    </source>
</evidence>
<evidence type="ECO:0000259" key="3">
    <source>
        <dbReference type="PROSITE" id="PS51180"/>
    </source>
</evidence>
<evidence type="ECO:0000313" key="5">
    <source>
        <dbReference type="Proteomes" id="UP000242188"/>
    </source>
</evidence>
<feature type="region of interest" description="Disordered" evidence="2">
    <location>
        <begin position="374"/>
        <end position="417"/>
    </location>
</feature>
<evidence type="ECO:0000256" key="1">
    <source>
        <dbReference type="ARBA" id="ARBA00008901"/>
    </source>
</evidence>
<dbReference type="Proteomes" id="UP000242188">
    <property type="component" value="Unassembled WGS sequence"/>
</dbReference>